<comment type="caution">
    <text evidence="2">The sequence shown here is derived from an EMBL/GenBank/DDBJ whole genome shotgun (WGS) entry which is preliminary data.</text>
</comment>
<dbReference type="AlphaFoldDB" id="A0A7X1NQC6"/>
<accession>A0A7X1NQC6</accession>
<dbReference type="OrthoDB" id="4955128at2"/>
<evidence type="ECO:0000313" key="2">
    <source>
        <dbReference type="EMBL" id="MPY11016.1"/>
    </source>
</evidence>
<dbReference type="EMBL" id="VJXX01000002">
    <property type="protein sequence ID" value="MPY11016.1"/>
    <property type="molecule type" value="Genomic_DNA"/>
</dbReference>
<name>A0A7X1NQC6_9MICC</name>
<feature type="region of interest" description="Disordered" evidence="1">
    <location>
        <begin position="26"/>
        <end position="48"/>
    </location>
</feature>
<proteinExistence type="predicted"/>
<gene>
    <name evidence="2" type="ORF">FNH21_09845</name>
</gene>
<dbReference type="RefSeq" id="WP_152814713.1">
    <property type="nucleotide sequence ID" value="NZ_VJXX01000002.1"/>
</dbReference>
<organism evidence="2 3">
    <name type="scientific">Arthrobacter bussei</name>
    <dbReference type="NCBI Taxonomy" id="2594179"/>
    <lineage>
        <taxon>Bacteria</taxon>
        <taxon>Bacillati</taxon>
        <taxon>Actinomycetota</taxon>
        <taxon>Actinomycetes</taxon>
        <taxon>Micrococcales</taxon>
        <taxon>Micrococcaceae</taxon>
        <taxon>Arthrobacter</taxon>
    </lineage>
</organism>
<protein>
    <submittedName>
        <fullName evidence="2">Uncharacterized protein</fullName>
    </submittedName>
</protein>
<reference evidence="3" key="1">
    <citation type="submission" date="2019-07" db="EMBL/GenBank/DDBJ databases">
        <title>Arthrobacter KR32 sp. nov., isolated from mountain cheese made of cows milk.</title>
        <authorList>
            <person name="Flegler A."/>
        </authorList>
    </citation>
    <scope>NUCLEOTIDE SEQUENCE [LARGE SCALE GENOMIC DNA]</scope>
    <source>
        <strain evidence="3">KR32</strain>
    </source>
</reference>
<dbReference type="Proteomes" id="UP000326464">
    <property type="component" value="Unassembled WGS sequence"/>
</dbReference>
<keyword evidence="3" id="KW-1185">Reference proteome</keyword>
<sequence>MSPLGFLPADLHIVSQGDLLLLQAGGTARDHRTGPGAGSRRCPPWPDEAVDSVLDELERRDAAVPR</sequence>
<evidence type="ECO:0000256" key="1">
    <source>
        <dbReference type="SAM" id="MobiDB-lite"/>
    </source>
</evidence>
<evidence type="ECO:0000313" key="3">
    <source>
        <dbReference type="Proteomes" id="UP000326464"/>
    </source>
</evidence>